<organism evidence="3 4">
    <name type="scientific">Perkinsus chesapeaki</name>
    <name type="common">Clam parasite</name>
    <name type="synonym">Perkinsus andrewsi</name>
    <dbReference type="NCBI Taxonomy" id="330153"/>
    <lineage>
        <taxon>Eukaryota</taxon>
        <taxon>Sar</taxon>
        <taxon>Alveolata</taxon>
        <taxon>Perkinsozoa</taxon>
        <taxon>Perkinsea</taxon>
        <taxon>Perkinsida</taxon>
        <taxon>Perkinsidae</taxon>
        <taxon>Perkinsus</taxon>
    </lineage>
</organism>
<dbReference type="EMBL" id="JAAPAO010000172">
    <property type="protein sequence ID" value="KAF4669362.1"/>
    <property type="molecule type" value="Genomic_DNA"/>
</dbReference>
<dbReference type="AlphaFoldDB" id="A0A7J6MCN5"/>
<sequence>MLNLELNFFATETLIYNSLLTGYLDTVMLSSASRLGLRTLSRGFCAPATTTAAAGSTATVRNIENYADYESLKQTSHMMVGWFSTKWSTGAKMFEPEFQKLSESYPQATFYKVDMDVVPKAAYDMEVVDSPQIAILPLGWKPDGSRFDKTDLVSVRAELGRYDRVVPKAKEALDKIKLGDKEDEPKPWVFDPSTGTTLPAHQSY</sequence>
<evidence type="ECO:0000256" key="1">
    <source>
        <dbReference type="SAM" id="MobiDB-lite"/>
    </source>
</evidence>
<evidence type="ECO:0000259" key="2">
    <source>
        <dbReference type="Pfam" id="PF00085"/>
    </source>
</evidence>
<comment type="caution">
    <text evidence="3">The sequence shown here is derived from an EMBL/GenBank/DDBJ whole genome shotgun (WGS) entry which is preliminary data.</text>
</comment>
<feature type="domain" description="Thioredoxin" evidence="2">
    <location>
        <begin position="70"/>
        <end position="140"/>
    </location>
</feature>
<dbReference type="Pfam" id="PF00085">
    <property type="entry name" value="Thioredoxin"/>
    <property type="match status" value="1"/>
</dbReference>
<gene>
    <name evidence="3" type="ORF">FOL47_002584</name>
</gene>
<feature type="region of interest" description="Disordered" evidence="1">
    <location>
        <begin position="176"/>
        <end position="204"/>
    </location>
</feature>
<keyword evidence="4" id="KW-1185">Reference proteome</keyword>
<dbReference type="CDD" id="cd02947">
    <property type="entry name" value="TRX_family"/>
    <property type="match status" value="1"/>
</dbReference>
<accession>A0A7J6MCN5</accession>
<evidence type="ECO:0000313" key="3">
    <source>
        <dbReference type="EMBL" id="KAF4669362.1"/>
    </source>
</evidence>
<dbReference type="SUPFAM" id="SSF52833">
    <property type="entry name" value="Thioredoxin-like"/>
    <property type="match status" value="1"/>
</dbReference>
<dbReference type="OrthoDB" id="10263751at2759"/>
<dbReference type="InterPro" id="IPR013766">
    <property type="entry name" value="Thioredoxin_domain"/>
</dbReference>
<protein>
    <recommendedName>
        <fullName evidence="2">Thioredoxin domain-containing protein</fullName>
    </recommendedName>
</protein>
<name>A0A7J6MCN5_PERCH</name>
<dbReference type="InterPro" id="IPR036249">
    <property type="entry name" value="Thioredoxin-like_sf"/>
</dbReference>
<feature type="compositionally biased region" description="Polar residues" evidence="1">
    <location>
        <begin position="193"/>
        <end position="204"/>
    </location>
</feature>
<dbReference type="Proteomes" id="UP000591131">
    <property type="component" value="Unassembled WGS sequence"/>
</dbReference>
<dbReference type="Gene3D" id="3.40.30.10">
    <property type="entry name" value="Glutaredoxin"/>
    <property type="match status" value="1"/>
</dbReference>
<proteinExistence type="predicted"/>
<feature type="compositionally biased region" description="Basic and acidic residues" evidence="1">
    <location>
        <begin position="176"/>
        <end position="186"/>
    </location>
</feature>
<reference evidence="3 4" key="1">
    <citation type="submission" date="2020-04" db="EMBL/GenBank/DDBJ databases">
        <title>Perkinsus chesapeaki whole genome sequence.</title>
        <authorList>
            <person name="Bogema D.R."/>
        </authorList>
    </citation>
    <scope>NUCLEOTIDE SEQUENCE [LARGE SCALE GENOMIC DNA]</scope>
    <source>
        <strain evidence="3">ATCC PRA-425</strain>
    </source>
</reference>
<evidence type="ECO:0000313" key="4">
    <source>
        <dbReference type="Proteomes" id="UP000591131"/>
    </source>
</evidence>